<evidence type="ECO:0000259" key="7">
    <source>
        <dbReference type="PROSITE" id="PS50977"/>
    </source>
</evidence>
<keyword evidence="4" id="KW-0804">Transcription</keyword>
<dbReference type="InterPro" id="IPR036271">
    <property type="entry name" value="Tet_transcr_reg_TetR-rel_C_sf"/>
</dbReference>
<keyword evidence="2" id="KW-0805">Transcription regulation</keyword>
<dbReference type="Proteomes" id="UP001143463">
    <property type="component" value="Unassembled WGS sequence"/>
</dbReference>
<dbReference type="Pfam" id="PF00440">
    <property type="entry name" value="TetR_N"/>
    <property type="match status" value="1"/>
</dbReference>
<feature type="region of interest" description="Disordered" evidence="6">
    <location>
        <begin position="1"/>
        <end position="25"/>
    </location>
</feature>
<evidence type="ECO:0000256" key="4">
    <source>
        <dbReference type="ARBA" id="ARBA00023163"/>
    </source>
</evidence>
<dbReference type="Gene3D" id="1.10.357.10">
    <property type="entry name" value="Tetracycline Repressor, domain 2"/>
    <property type="match status" value="1"/>
</dbReference>
<proteinExistence type="predicted"/>
<sequence>MPESGIERSVPPHRRAVAPKARGRDLGPSRYEQIVDAAAELFRRKGYAGTSISEIAEAAGMLKGSLYHYIHTKEDLLHAIVEEAHLNTAALGEELLASGAPAVDKLRLAIERHLRGTEKNLIKIRVFNAEFSGLPAERFAEIIARRDTYERSIREIVRQGQREGAFAAHLDPRLTAASILATLNSVQAWFRPDGDLSMTEIIDGFTDLLLRSVGVETHPERTLHEDR</sequence>
<dbReference type="InterPro" id="IPR041490">
    <property type="entry name" value="KstR2_TetR_C"/>
</dbReference>
<dbReference type="GO" id="GO:0000976">
    <property type="term" value="F:transcription cis-regulatory region binding"/>
    <property type="evidence" value="ECO:0007669"/>
    <property type="project" value="TreeGrafter"/>
</dbReference>
<evidence type="ECO:0000256" key="3">
    <source>
        <dbReference type="ARBA" id="ARBA00023125"/>
    </source>
</evidence>
<evidence type="ECO:0000256" key="6">
    <source>
        <dbReference type="SAM" id="MobiDB-lite"/>
    </source>
</evidence>
<feature type="DNA-binding region" description="H-T-H motif" evidence="5">
    <location>
        <begin position="51"/>
        <end position="70"/>
    </location>
</feature>
<keyword evidence="9" id="KW-1185">Reference proteome</keyword>
<evidence type="ECO:0000256" key="5">
    <source>
        <dbReference type="PROSITE-ProRule" id="PRU00335"/>
    </source>
</evidence>
<accession>A0A9W6NX11</accession>
<gene>
    <name evidence="8" type="ORF">GCM10017577_31830</name>
</gene>
<dbReference type="PRINTS" id="PR00455">
    <property type="entry name" value="HTHTETR"/>
</dbReference>
<dbReference type="EMBL" id="BSFQ01000011">
    <property type="protein sequence ID" value="GLL12042.1"/>
    <property type="molecule type" value="Genomic_DNA"/>
</dbReference>
<dbReference type="Pfam" id="PF17932">
    <property type="entry name" value="TetR_C_24"/>
    <property type="match status" value="1"/>
</dbReference>
<evidence type="ECO:0000313" key="9">
    <source>
        <dbReference type="Proteomes" id="UP001143463"/>
    </source>
</evidence>
<reference evidence="8" key="2">
    <citation type="submission" date="2023-01" db="EMBL/GenBank/DDBJ databases">
        <authorList>
            <person name="Sun Q."/>
            <person name="Evtushenko L."/>
        </authorList>
    </citation>
    <scope>NUCLEOTIDE SEQUENCE</scope>
    <source>
        <strain evidence="8">VKM Ac-1069</strain>
    </source>
</reference>
<feature type="domain" description="HTH tetR-type" evidence="7">
    <location>
        <begin position="28"/>
        <end position="88"/>
    </location>
</feature>
<keyword evidence="3 5" id="KW-0238">DNA-binding</keyword>
<dbReference type="Gene3D" id="1.10.10.60">
    <property type="entry name" value="Homeodomain-like"/>
    <property type="match status" value="1"/>
</dbReference>
<evidence type="ECO:0000313" key="8">
    <source>
        <dbReference type="EMBL" id="GLL12042.1"/>
    </source>
</evidence>
<dbReference type="InterPro" id="IPR001647">
    <property type="entry name" value="HTH_TetR"/>
</dbReference>
<dbReference type="PROSITE" id="PS50977">
    <property type="entry name" value="HTH_TETR_2"/>
    <property type="match status" value="1"/>
</dbReference>
<dbReference type="PANTHER" id="PTHR30055">
    <property type="entry name" value="HTH-TYPE TRANSCRIPTIONAL REGULATOR RUTR"/>
    <property type="match status" value="1"/>
</dbReference>
<comment type="caution">
    <text evidence="8">The sequence shown here is derived from an EMBL/GenBank/DDBJ whole genome shotgun (WGS) entry which is preliminary data.</text>
</comment>
<dbReference type="InterPro" id="IPR050109">
    <property type="entry name" value="HTH-type_TetR-like_transc_reg"/>
</dbReference>
<evidence type="ECO:0000256" key="1">
    <source>
        <dbReference type="ARBA" id="ARBA00022491"/>
    </source>
</evidence>
<dbReference type="SUPFAM" id="SSF46689">
    <property type="entry name" value="Homeodomain-like"/>
    <property type="match status" value="1"/>
</dbReference>
<protein>
    <submittedName>
        <fullName evidence="8">TetR family transcriptional regulator</fullName>
    </submittedName>
</protein>
<dbReference type="PANTHER" id="PTHR30055:SF175">
    <property type="entry name" value="HTH-TYPE TRANSCRIPTIONAL REPRESSOR KSTR2"/>
    <property type="match status" value="1"/>
</dbReference>
<dbReference type="RefSeq" id="WP_051737370.1">
    <property type="nucleotide sequence ID" value="NZ_BAAAUZ010000043.1"/>
</dbReference>
<dbReference type="SUPFAM" id="SSF48498">
    <property type="entry name" value="Tetracyclin repressor-like, C-terminal domain"/>
    <property type="match status" value="1"/>
</dbReference>
<keyword evidence="1" id="KW-0678">Repressor</keyword>
<organism evidence="8 9">
    <name type="scientific">Pseudonocardia halophobica</name>
    <dbReference type="NCBI Taxonomy" id="29401"/>
    <lineage>
        <taxon>Bacteria</taxon>
        <taxon>Bacillati</taxon>
        <taxon>Actinomycetota</taxon>
        <taxon>Actinomycetes</taxon>
        <taxon>Pseudonocardiales</taxon>
        <taxon>Pseudonocardiaceae</taxon>
        <taxon>Pseudonocardia</taxon>
    </lineage>
</organism>
<name>A0A9W6NX11_9PSEU</name>
<evidence type="ECO:0000256" key="2">
    <source>
        <dbReference type="ARBA" id="ARBA00023015"/>
    </source>
</evidence>
<dbReference type="InterPro" id="IPR009057">
    <property type="entry name" value="Homeodomain-like_sf"/>
</dbReference>
<reference evidence="8" key="1">
    <citation type="journal article" date="2014" name="Int. J. Syst. Evol. Microbiol.">
        <title>Complete genome sequence of Corynebacterium casei LMG S-19264T (=DSM 44701T), isolated from a smear-ripened cheese.</title>
        <authorList>
            <consortium name="US DOE Joint Genome Institute (JGI-PGF)"/>
            <person name="Walter F."/>
            <person name="Albersmeier A."/>
            <person name="Kalinowski J."/>
            <person name="Ruckert C."/>
        </authorList>
    </citation>
    <scope>NUCLEOTIDE SEQUENCE</scope>
    <source>
        <strain evidence="8">VKM Ac-1069</strain>
    </source>
</reference>
<dbReference type="GO" id="GO:0003700">
    <property type="term" value="F:DNA-binding transcription factor activity"/>
    <property type="evidence" value="ECO:0007669"/>
    <property type="project" value="TreeGrafter"/>
</dbReference>
<dbReference type="AlphaFoldDB" id="A0A9W6NX11"/>